<organism evidence="11 12">
    <name type="scientific">Penicilliopsis zonata CBS 506.65</name>
    <dbReference type="NCBI Taxonomy" id="1073090"/>
    <lineage>
        <taxon>Eukaryota</taxon>
        <taxon>Fungi</taxon>
        <taxon>Dikarya</taxon>
        <taxon>Ascomycota</taxon>
        <taxon>Pezizomycotina</taxon>
        <taxon>Eurotiomycetes</taxon>
        <taxon>Eurotiomycetidae</taxon>
        <taxon>Eurotiales</taxon>
        <taxon>Aspergillaceae</taxon>
        <taxon>Penicilliopsis</taxon>
    </lineage>
</organism>
<proteinExistence type="inferred from homology"/>
<reference evidence="12" key="1">
    <citation type="journal article" date="2017" name="Genome Biol.">
        <title>Comparative genomics reveals high biological diversity and specific adaptations in the industrially and medically important fungal genus Aspergillus.</title>
        <authorList>
            <person name="de Vries R.P."/>
            <person name="Riley R."/>
            <person name="Wiebenga A."/>
            <person name="Aguilar-Osorio G."/>
            <person name="Amillis S."/>
            <person name="Uchima C.A."/>
            <person name="Anderluh G."/>
            <person name="Asadollahi M."/>
            <person name="Askin M."/>
            <person name="Barry K."/>
            <person name="Battaglia E."/>
            <person name="Bayram O."/>
            <person name="Benocci T."/>
            <person name="Braus-Stromeyer S.A."/>
            <person name="Caldana C."/>
            <person name="Canovas D."/>
            <person name="Cerqueira G.C."/>
            <person name="Chen F."/>
            <person name="Chen W."/>
            <person name="Choi C."/>
            <person name="Clum A."/>
            <person name="Dos Santos R.A."/>
            <person name="Damasio A.R."/>
            <person name="Diallinas G."/>
            <person name="Emri T."/>
            <person name="Fekete E."/>
            <person name="Flipphi M."/>
            <person name="Freyberg S."/>
            <person name="Gallo A."/>
            <person name="Gournas C."/>
            <person name="Habgood R."/>
            <person name="Hainaut M."/>
            <person name="Harispe M.L."/>
            <person name="Henrissat B."/>
            <person name="Hilden K.S."/>
            <person name="Hope R."/>
            <person name="Hossain A."/>
            <person name="Karabika E."/>
            <person name="Karaffa L."/>
            <person name="Karanyi Z."/>
            <person name="Krasevec N."/>
            <person name="Kuo A."/>
            <person name="Kusch H."/>
            <person name="LaButti K."/>
            <person name="Lagendijk E.L."/>
            <person name="Lapidus A."/>
            <person name="Levasseur A."/>
            <person name="Lindquist E."/>
            <person name="Lipzen A."/>
            <person name="Logrieco A.F."/>
            <person name="MacCabe A."/>
            <person name="Maekelae M.R."/>
            <person name="Malavazi I."/>
            <person name="Melin P."/>
            <person name="Meyer V."/>
            <person name="Mielnichuk N."/>
            <person name="Miskei M."/>
            <person name="Molnar A.P."/>
            <person name="Mule G."/>
            <person name="Ngan C.Y."/>
            <person name="Orejas M."/>
            <person name="Orosz E."/>
            <person name="Ouedraogo J.P."/>
            <person name="Overkamp K.M."/>
            <person name="Park H.-S."/>
            <person name="Perrone G."/>
            <person name="Piumi F."/>
            <person name="Punt P.J."/>
            <person name="Ram A.F."/>
            <person name="Ramon A."/>
            <person name="Rauscher S."/>
            <person name="Record E."/>
            <person name="Riano-Pachon D.M."/>
            <person name="Robert V."/>
            <person name="Roehrig J."/>
            <person name="Ruller R."/>
            <person name="Salamov A."/>
            <person name="Salih N.S."/>
            <person name="Samson R.A."/>
            <person name="Sandor E."/>
            <person name="Sanguinetti M."/>
            <person name="Schuetze T."/>
            <person name="Sepcic K."/>
            <person name="Shelest E."/>
            <person name="Sherlock G."/>
            <person name="Sophianopoulou V."/>
            <person name="Squina F.M."/>
            <person name="Sun H."/>
            <person name="Susca A."/>
            <person name="Todd R.B."/>
            <person name="Tsang A."/>
            <person name="Unkles S.E."/>
            <person name="van de Wiele N."/>
            <person name="van Rossen-Uffink D."/>
            <person name="Oliveira J.V."/>
            <person name="Vesth T.C."/>
            <person name="Visser J."/>
            <person name="Yu J.-H."/>
            <person name="Zhou M."/>
            <person name="Andersen M.R."/>
            <person name="Archer D.B."/>
            <person name="Baker S.E."/>
            <person name="Benoit I."/>
            <person name="Brakhage A.A."/>
            <person name="Braus G.H."/>
            <person name="Fischer R."/>
            <person name="Frisvad J.C."/>
            <person name="Goldman G.H."/>
            <person name="Houbraken J."/>
            <person name="Oakley B."/>
            <person name="Pocsi I."/>
            <person name="Scazzocchio C."/>
            <person name="Seiboth B."/>
            <person name="vanKuyk P.A."/>
            <person name="Wortman J."/>
            <person name="Dyer P.S."/>
            <person name="Grigoriev I.V."/>
        </authorList>
    </citation>
    <scope>NUCLEOTIDE SEQUENCE [LARGE SCALE GENOMIC DNA]</scope>
    <source>
        <strain evidence="12">CBS 506.65</strain>
    </source>
</reference>
<dbReference type="InterPro" id="IPR026030">
    <property type="entry name" value="Pur-cyt_permease_Fcy2/21/22"/>
</dbReference>
<dbReference type="AlphaFoldDB" id="A0A1L9S6C8"/>
<keyword evidence="5 10" id="KW-0812">Transmembrane</keyword>
<feature type="transmembrane region" description="Helical" evidence="10">
    <location>
        <begin position="284"/>
        <end position="310"/>
    </location>
</feature>
<dbReference type="Gene3D" id="1.10.4160.10">
    <property type="entry name" value="Hydantoin permease"/>
    <property type="match status" value="1"/>
</dbReference>
<evidence type="ECO:0000256" key="4">
    <source>
        <dbReference type="ARBA" id="ARBA00022553"/>
    </source>
</evidence>
<dbReference type="PANTHER" id="PTHR31806:SF7">
    <property type="entry name" value="TRANSPORTER, PUTATIVE (AFU_ORTHOLOGUE AFUA_2G04690)-RELATED"/>
    <property type="match status" value="1"/>
</dbReference>
<evidence type="ECO:0000256" key="1">
    <source>
        <dbReference type="ARBA" id="ARBA00004141"/>
    </source>
</evidence>
<feature type="transmembrane region" description="Helical" evidence="10">
    <location>
        <begin position="406"/>
        <end position="427"/>
    </location>
</feature>
<comment type="subcellular location">
    <subcellularLocation>
        <location evidence="1">Membrane</location>
        <topology evidence="1">Multi-pass membrane protein</topology>
    </subcellularLocation>
</comment>
<dbReference type="PANTHER" id="PTHR31806">
    <property type="entry name" value="PURINE-CYTOSINE PERMEASE FCY2-RELATED"/>
    <property type="match status" value="1"/>
</dbReference>
<feature type="transmembrane region" description="Helical" evidence="10">
    <location>
        <begin position="78"/>
        <end position="96"/>
    </location>
</feature>
<evidence type="ECO:0008006" key="13">
    <source>
        <dbReference type="Google" id="ProtNLM"/>
    </source>
</evidence>
<dbReference type="Proteomes" id="UP000184188">
    <property type="component" value="Unassembled WGS sequence"/>
</dbReference>
<dbReference type="GO" id="GO:0022857">
    <property type="term" value="F:transmembrane transporter activity"/>
    <property type="evidence" value="ECO:0007669"/>
    <property type="project" value="InterPro"/>
</dbReference>
<evidence type="ECO:0000256" key="6">
    <source>
        <dbReference type="ARBA" id="ARBA00022989"/>
    </source>
</evidence>
<accession>A0A1L9S6C8</accession>
<evidence type="ECO:0000256" key="2">
    <source>
        <dbReference type="ARBA" id="ARBA00008974"/>
    </source>
</evidence>
<keyword evidence="3 8" id="KW-0813">Transport</keyword>
<feature type="transmembrane region" description="Helical" evidence="10">
    <location>
        <begin position="447"/>
        <end position="467"/>
    </location>
</feature>
<keyword evidence="7 8" id="KW-0472">Membrane</keyword>
<evidence type="ECO:0000256" key="10">
    <source>
        <dbReference type="SAM" id="Phobius"/>
    </source>
</evidence>
<dbReference type="FunFam" id="1.10.4160.10:FF:000002">
    <property type="entry name" value="Purine-cytosine permease fcyB"/>
    <property type="match status" value="1"/>
</dbReference>
<evidence type="ECO:0000256" key="9">
    <source>
        <dbReference type="SAM" id="MobiDB-lite"/>
    </source>
</evidence>
<feature type="transmembrane region" description="Helical" evidence="10">
    <location>
        <begin position="185"/>
        <end position="207"/>
    </location>
</feature>
<evidence type="ECO:0000256" key="7">
    <source>
        <dbReference type="ARBA" id="ARBA00023136"/>
    </source>
</evidence>
<keyword evidence="12" id="KW-1185">Reference proteome</keyword>
<feature type="transmembrane region" description="Helical" evidence="10">
    <location>
        <begin position="151"/>
        <end position="178"/>
    </location>
</feature>
<sequence>MADEEQGRTVDEKRQPEVSAASSEASGGGVARETGFLGRMRELERRLDHKLGIESEAIVRKLPEEKKAVPWHEQLSMALLWASGTMNTSCFATGFLGWELGLSLKQAIVITIFGSILGGSITGYCATFGAATGLRQISVSRYSFGWWPNKVVAFLNSIEQIGWASVACITGGLALTAVSDGHLSLVVGIVILAIVALLISLVGLNAILVYERYAWVIFFVIFLIFFGETGQHADNSTPATVSGITFSGAVLSYLAIIYGSSASWATMVSDYYVHYPANISRVKVFLMTTFGIAIPTSIGMVAGCVVASALNNKPDWLDTYDDNGIGYLIRDMLYPRGFAKFLLTLLVLSGINVNVISIYSSAISFQQLSRPFARVPRFIWTIFCFLCIIALALGGRSKLNDYLTDFLSLLGYWCTSYAIILFQEHFIFRKGNFDNYDLDGWNDPDRLPLGIGASVAFLLGVVSWCMGMDETWFVGPLAKLIGAYGGDVANELTFVVTALSYPPARYLERMYFGR</sequence>
<feature type="transmembrane region" description="Helical" evidence="10">
    <location>
        <begin position="213"/>
        <end position="229"/>
    </location>
</feature>
<dbReference type="InterPro" id="IPR001248">
    <property type="entry name" value="Pur-cyt_permease"/>
</dbReference>
<dbReference type="VEuPathDB" id="FungiDB:ASPZODRAFT_137094"/>
<dbReference type="GeneID" id="34610678"/>
<dbReference type="GO" id="GO:0005886">
    <property type="term" value="C:plasma membrane"/>
    <property type="evidence" value="ECO:0007669"/>
    <property type="project" value="TreeGrafter"/>
</dbReference>
<evidence type="ECO:0000256" key="3">
    <source>
        <dbReference type="ARBA" id="ARBA00022448"/>
    </source>
</evidence>
<evidence type="ECO:0000256" key="8">
    <source>
        <dbReference type="PIRNR" id="PIRNR002744"/>
    </source>
</evidence>
<keyword evidence="6 10" id="KW-1133">Transmembrane helix</keyword>
<feature type="transmembrane region" description="Helical" evidence="10">
    <location>
        <begin position="241"/>
        <end position="264"/>
    </location>
</feature>
<keyword evidence="4" id="KW-0597">Phosphoprotein</keyword>
<dbReference type="EMBL" id="KV878357">
    <property type="protein sequence ID" value="OJJ42707.1"/>
    <property type="molecule type" value="Genomic_DNA"/>
</dbReference>
<name>A0A1L9S6C8_9EURO</name>
<feature type="region of interest" description="Disordered" evidence="9">
    <location>
        <begin position="1"/>
        <end position="31"/>
    </location>
</feature>
<dbReference type="RefSeq" id="XP_022577217.1">
    <property type="nucleotide sequence ID" value="XM_022724213.1"/>
</dbReference>
<feature type="transmembrane region" description="Helical" evidence="10">
    <location>
        <begin position="341"/>
        <end position="365"/>
    </location>
</feature>
<feature type="transmembrane region" description="Helical" evidence="10">
    <location>
        <begin position="108"/>
        <end position="131"/>
    </location>
</feature>
<dbReference type="GO" id="GO:0000329">
    <property type="term" value="C:fungal-type vacuole membrane"/>
    <property type="evidence" value="ECO:0007669"/>
    <property type="project" value="TreeGrafter"/>
</dbReference>
<dbReference type="PIRSF" id="PIRSF002744">
    <property type="entry name" value="Pur-cyt_permease"/>
    <property type="match status" value="1"/>
</dbReference>
<comment type="similarity">
    <text evidence="2 8">Belongs to the purine-cytosine permease (2.A.39) family.</text>
</comment>
<feature type="compositionally biased region" description="Basic and acidic residues" evidence="9">
    <location>
        <begin position="1"/>
        <end position="16"/>
    </location>
</feature>
<evidence type="ECO:0000313" key="11">
    <source>
        <dbReference type="EMBL" id="OJJ42707.1"/>
    </source>
</evidence>
<dbReference type="OrthoDB" id="5428495at2759"/>
<evidence type="ECO:0000256" key="5">
    <source>
        <dbReference type="ARBA" id="ARBA00022692"/>
    </source>
</evidence>
<dbReference type="STRING" id="1073090.A0A1L9S6C8"/>
<dbReference type="Pfam" id="PF02133">
    <property type="entry name" value="Transp_cyt_pur"/>
    <property type="match status" value="1"/>
</dbReference>
<gene>
    <name evidence="11" type="ORF">ASPZODRAFT_137094</name>
</gene>
<protein>
    <recommendedName>
        <fullName evidence="13">Nucleoside transporter</fullName>
    </recommendedName>
</protein>
<evidence type="ECO:0000313" key="12">
    <source>
        <dbReference type="Proteomes" id="UP000184188"/>
    </source>
</evidence>
<feature type="transmembrane region" description="Helical" evidence="10">
    <location>
        <begin position="377"/>
        <end position="394"/>
    </location>
</feature>
<dbReference type="GO" id="GO:0015851">
    <property type="term" value="P:nucleobase transport"/>
    <property type="evidence" value="ECO:0007669"/>
    <property type="project" value="UniProtKB-ARBA"/>
</dbReference>